<evidence type="ECO:0000313" key="3">
    <source>
        <dbReference type="EMBL" id="QSE92626.1"/>
    </source>
</evidence>
<sequence length="177" mass="19411">MSEPIDEALEKARVLGAIEFQSAVLVRNLEMIRRRGDLYVEVDRAGYLLLRMLDARGPMDISALAGALGLDPSTTGRQVNAVQKAGFVERTTATTDRRRSVIALTDRGIDAMDAVRRRRLDGTAEMLDEWSEADLQQLATLFSRYNAAIVQLYLSSEREPSADRGAHGDRGGAASDS</sequence>
<dbReference type="InterPro" id="IPR036388">
    <property type="entry name" value="WH-like_DNA-bd_sf"/>
</dbReference>
<evidence type="ECO:0000256" key="1">
    <source>
        <dbReference type="SAM" id="MobiDB-lite"/>
    </source>
</evidence>
<dbReference type="InterPro" id="IPR036390">
    <property type="entry name" value="WH_DNA-bd_sf"/>
</dbReference>
<name>A0A974W7M4_9NOCA</name>
<reference evidence="3 4" key="1">
    <citation type="journal article" date="2021" name="Microbiol. Resour. Announc.">
        <title>Complete Genome Sequences of Two Rhodococcus sp. Strains with Large and Linear Chromosomes, Isolated from Apple Rhizosphere.</title>
        <authorList>
            <person name="Benning S."/>
            <person name="Brugnone N."/>
            <person name="Siani R."/>
            <person name="Kublik S."/>
            <person name="Schloter M."/>
            <person name="Rad V."/>
        </authorList>
    </citation>
    <scope>NUCLEOTIDE SEQUENCE [LARGE SCALE GENOMIC DNA]</scope>
    <source>
        <strain evidence="3 4">R79</strain>
    </source>
</reference>
<dbReference type="InterPro" id="IPR000835">
    <property type="entry name" value="HTH_MarR-typ"/>
</dbReference>
<dbReference type="PANTHER" id="PTHR33164">
    <property type="entry name" value="TRANSCRIPTIONAL REGULATOR, MARR FAMILY"/>
    <property type="match status" value="1"/>
</dbReference>
<dbReference type="InterPro" id="IPR039422">
    <property type="entry name" value="MarR/SlyA-like"/>
</dbReference>
<dbReference type="EMBL" id="CP070619">
    <property type="protein sequence ID" value="QSE92626.1"/>
    <property type="molecule type" value="Genomic_DNA"/>
</dbReference>
<dbReference type="PANTHER" id="PTHR33164:SF57">
    <property type="entry name" value="MARR-FAMILY TRANSCRIPTIONAL REGULATOR"/>
    <property type="match status" value="1"/>
</dbReference>
<evidence type="ECO:0000313" key="4">
    <source>
        <dbReference type="Proteomes" id="UP000662986"/>
    </source>
</evidence>
<reference evidence="3 4" key="2">
    <citation type="journal article" date="2022" name="Arch. Microbiol.">
        <title>Rhodococcus pseudokoreensis sp. nov. isolated from the rhizosphere of young M26 apple rootstocks.</title>
        <authorList>
            <person name="Kampfer P."/>
            <person name="Glaeser S.P."/>
            <person name="Blom J."/>
            <person name="Wolf J."/>
            <person name="Benning S."/>
            <person name="Schloter M."/>
            <person name="Neumann-Schaal M."/>
        </authorList>
    </citation>
    <scope>NUCLEOTIDE SEQUENCE [LARGE SCALE GENOMIC DNA]</scope>
    <source>
        <strain evidence="3 4">R79</strain>
    </source>
</reference>
<dbReference type="Gene3D" id="1.10.10.10">
    <property type="entry name" value="Winged helix-like DNA-binding domain superfamily/Winged helix DNA-binding domain"/>
    <property type="match status" value="1"/>
</dbReference>
<dbReference type="Pfam" id="PF01047">
    <property type="entry name" value="MarR"/>
    <property type="match status" value="1"/>
</dbReference>
<evidence type="ECO:0000259" key="2">
    <source>
        <dbReference type="PROSITE" id="PS50995"/>
    </source>
</evidence>
<keyword evidence="4" id="KW-1185">Reference proteome</keyword>
<feature type="domain" description="HTH marR-type" evidence="2">
    <location>
        <begin position="1"/>
        <end position="147"/>
    </location>
</feature>
<accession>A0A974W7M4</accession>
<organism evidence="3 4">
    <name type="scientific">Rhodococcus pseudokoreensis</name>
    <dbReference type="NCBI Taxonomy" id="2811421"/>
    <lineage>
        <taxon>Bacteria</taxon>
        <taxon>Bacillati</taxon>
        <taxon>Actinomycetota</taxon>
        <taxon>Actinomycetes</taxon>
        <taxon>Mycobacteriales</taxon>
        <taxon>Nocardiaceae</taxon>
        <taxon>Rhodococcus</taxon>
    </lineage>
</organism>
<gene>
    <name evidence="3" type="ORF">JWS13_30470</name>
</gene>
<dbReference type="RefSeq" id="WP_206009089.1">
    <property type="nucleotide sequence ID" value="NZ_CP070619.1"/>
</dbReference>
<feature type="region of interest" description="Disordered" evidence="1">
    <location>
        <begin position="158"/>
        <end position="177"/>
    </location>
</feature>
<dbReference type="SUPFAM" id="SSF46785">
    <property type="entry name" value="Winged helix' DNA-binding domain"/>
    <property type="match status" value="1"/>
</dbReference>
<feature type="compositionally biased region" description="Basic and acidic residues" evidence="1">
    <location>
        <begin position="158"/>
        <end position="170"/>
    </location>
</feature>
<dbReference type="PROSITE" id="PS50995">
    <property type="entry name" value="HTH_MARR_2"/>
    <property type="match status" value="1"/>
</dbReference>
<dbReference type="PRINTS" id="PR00598">
    <property type="entry name" value="HTHMARR"/>
</dbReference>
<proteinExistence type="predicted"/>
<dbReference type="Proteomes" id="UP000662986">
    <property type="component" value="Chromosome"/>
</dbReference>
<dbReference type="SMART" id="SM00347">
    <property type="entry name" value="HTH_MARR"/>
    <property type="match status" value="1"/>
</dbReference>
<protein>
    <submittedName>
        <fullName evidence="3">MarR family transcriptional regulator</fullName>
    </submittedName>
</protein>